<accession>A0A3E4Q383</accession>
<name>A0A3E4Q383_BACUN</name>
<gene>
    <name evidence="1" type="ORF">DXC91_08835</name>
</gene>
<comment type="caution">
    <text evidence="1">The sequence shown here is derived from an EMBL/GenBank/DDBJ whole genome shotgun (WGS) entry which is preliminary data.</text>
</comment>
<organism evidence="1 2">
    <name type="scientific">Bacteroides uniformis</name>
    <dbReference type="NCBI Taxonomy" id="820"/>
    <lineage>
        <taxon>Bacteria</taxon>
        <taxon>Pseudomonadati</taxon>
        <taxon>Bacteroidota</taxon>
        <taxon>Bacteroidia</taxon>
        <taxon>Bacteroidales</taxon>
        <taxon>Bacteroidaceae</taxon>
        <taxon>Bacteroides</taxon>
    </lineage>
</organism>
<dbReference type="Proteomes" id="UP000260874">
    <property type="component" value="Unassembled WGS sequence"/>
</dbReference>
<proteinExistence type="predicted"/>
<dbReference type="AlphaFoldDB" id="A0A3E4Q383"/>
<sequence length="63" mass="7008">MTAETFSGNLFSITLLPHFHPPPVSPYPSAFALWWKQSEKVEANLASTCLKRLSFVVTICLLA</sequence>
<evidence type="ECO:0000313" key="1">
    <source>
        <dbReference type="EMBL" id="RGK86777.1"/>
    </source>
</evidence>
<reference evidence="1 2" key="1">
    <citation type="submission" date="2018-08" db="EMBL/GenBank/DDBJ databases">
        <title>A genome reference for cultivated species of the human gut microbiota.</title>
        <authorList>
            <person name="Zou Y."/>
            <person name="Xue W."/>
            <person name="Luo G."/>
        </authorList>
    </citation>
    <scope>NUCLEOTIDE SEQUENCE [LARGE SCALE GENOMIC DNA]</scope>
    <source>
        <strain evidence="1 2">TF09-22</strain>
    </source>
</reference>
<evidence type="ECO:0000313" key="2">
    <source>
        <dbReference type="Proteomes" id="UP000260874"/>
    </source>
</evidence>
<protein>
    <submittedName>
        <fullName evidence="1">Uncharacterized protein</fullName>
    </submittedName>
</protein>
<dbReference type="EMBL" id="QSRB01000005">
    <property type="protein sequence ID" value="RGK86777.1"/>
    <property type="molecule type" value="Genomic_DNA"/>
</dbReference>